<evidence type="ECO:0000256" key="5">
    <source>
        <dbReference type="ARBA" id="ARBA00022692"/>
    </source>
</evidence>
<dbReference type="PROSITE" id="PS50850">
    <property type="entry name" value="MFS"/>
    <property type="match status" value="1"/>
</dbReference>
<evidence type="ECO:0000256" key="1">
    <source>
        <dbReference type="ARBA" id="ARBA00004651"/>
    </source>
</evidence>
<feature type="transmembrane region" description="Helical" evidence="10">
    <location>
        <begin position="264"/>
        <end position="282"/>
    </location>
</feature>
<evidence type="ECO:0000256" key="9">
    <source>
        <dbReference type="SAM" id="MobiDB-lite"/>
    </source>
</evidence>
<dbReference type="SUPFAM" id="SSF103473">
    <property type="entry name" value="MFS general substrate transporter"/>
    <property type="match status" value="1"/>
</dbReference>
<evidence type="ECO:0000256" key="10">
    <source>
        <dbReference type="SAM" id="Phobius"/>
    </source>
</evidence>
<dbReference type="Gene3D" id="1.20.1250.20">
    <property type="entry name" value="MFS general substrate transporter like domains"/>
    <property type="match status" value="1"/>
</dbReference>
<dbReference type="PROSITE" id="PS01023">
    <property type="entry name" value="PTR2_2"/>
    <property type="match status" value="1"/>
</dbReference>
<feature type="transmembrane region" description="Helical" evidence="10">
    <location>
        <begin position="337"/>
        <end position="359"/>
    </location>
</feature>
<proteinExistence type="inferred from homology"/>
<feature type="transmembrane region" description="Helical" evidence="10">
    <location>
        <begin position="464"/>
        <end position="484"/>
    </location>
</feature>
<feature type="transmembrane region" description="Helical" evidence="10">
    <location>
        <begin position="234"/>
        <end position="258"/>
    </location>
</feature>
<evidence type="ECO:0000259" key="11">
    <source>
        <dbReference type="PROSITE" id="PS50850"/>
    </source>
</evidence>
<feature type="transmembrane region" description="Helical" evidence="10">
    <location>
        <begin position="73"/>
        <end position="95"/>
    </location>
</feature>
<dbReference type="InterPro" id="IPR000109">
    <property type="entry name" value="POT_fam"/>
</dbReference>
<feature type="transmembrane region" description="Helical" evidence="10">
    <location>
        <begin position="294"/>
        <end position="311"/>
    </location>
</feature>
<feature type="transmembrane region" description="Helical" evidence="10">
    <location>
        <begin position="371"/>
        <end position="390"/>
    </location>
</feature>
<feature type="region of interest" description="Disordered" evidence="9">
    <location>
        <begin position="1"/>
        <end position="23"/>
    </location>
</feature>
<dbReference type="Pfam" id="PF00854">
    <property type="entry name" value="PTR2"/>
    <property type="match status" value="1"/>
</dbReference>
<feature type="compositionally biased region" description="Low complexity" evidence="9">
    <location>
        <begin position="1"/>
        <end position="11"/>
    </location>
</feature>
<comment type="similarity">
    <text evidence="2 8">Belongs to the major facilitator superfamily. Proton-dependent oligopeptide transporter (POT/PTR) (TC 2.A.17) family.</text>
</comment>
<evidence type="ECO:0000256" key="4">
    <source>
        <dbReference type="ARBA" id="ARBA00022475"/>
    </source>
</evidence>
<dbReference type="PANTHER" id="PTHR23517">
    <property type="entry name" value="RESISTANCE PROTEIN MDTM, PUTATIVE-RELATED-RELATED"/>
    <property type="match status" value="1"/>
</dbReference>
<keyword evidence="4" id="KW-1003">Cell membrane</keyword>
<reference evidence="12" key="1">
    <citation type="submission" date="2022-05" db="EMBL/GenBank/DDBJ databases">
        <authorList>
            <person name="Tuo L."/>
        </authorList>
    </citation>
    <scope>NUCLEOTIDE SEQUENCE</scope>
    <source>
        <strain evidence="12">BSK12Z-4</strain>
    </source>
</reference>
<feature type="transmembrane region" description="Helical" evidence="10">
    <location>
        <begin position="167"/>
        <end position="186"/>
    </location>
</feature>
<dbReference type="AlphaFoldDB" id="A0A9X2IEG9"/>
<keyword evidence="3 8" id="KW-0813">Transport</keyword>
<keyword evidence="13" id="KW-1185">Reference proteome</keyword>
<protein>
    <submittedName>
        <fullName evidence="12">Peptide MFS transporter</fullName>
    </submittedName>
</protein>
<keyword evidence="6 10" id="KW-1133">Transmembrane helix</keyword>
<feature type="domain" description="Major facilitator superfamily (MFS) profile" evidence="11">
    <location>
        <begin position="1"/>
        <end position="489"/>
    </location>
</feature>
<evidence type="ECO:0000256" key="3">
    <source>
        <dbReference type="ARBA" id="ARBA00022448"/>
    </source>
</evidence>
<evidence type="ECO:0000256" key="7">
    <source>
        <dbReference type="ARBA" id="ARBA00023136"/>
    </source>
</evidence>
<comment type="subcellular location">
    <subcellularLocation>
        <location evidence="1">Cell membrane</location>
        <topology evidence="1">Multi-pass membrane protein</topology>
    </subcellularLocation>
    <subcellularLocation>
        <location evidence="8">Membrane</location>
        <topology evidence="8">Multi-pass membrane protein</topology>
    </subcellularLocation>
</comment>
<keyword evidence="5 8" id="KW-0812">Transmembrane</keyword>
<dbReference type="GO" id="GO:0006857">
    <property type="term" value="P:oligopeptide transport"/>
    <property type="evidence" value="ECO:0007669"/>
    <property type="project" value="InterPro"/>
</dbReference>
<name>A0A9X2IEG9_9ACTN</name>
<feature type="transmembrane region" description="Helical" evidence="10">
    <location>
        <begin position="402"/>
        <end position="425"/>
    </location>
</feature>
<dbReference type="RefSeq" id="WP_250826187.1">
    <property type="nucleotide sequence ID" value="NZ_JAMOIL010000002.1"/>
</dbReference>
<dbReference type="GO" id="GO:0005886">
    <property type="term" value="C:plasma membrane"/>
    <property type="evidence" value="ECO:0007669"/>
    <property type="project" value="UniProtKB-SubCell"/>
</dbReference>
<comment type="caution">
    <text evidence="12">The sequence shown here is derived from an EMBL/GenBank/DDBJ whole genome shotgun (WGS) entry which is preliminary data.</text>
</comment>
<dbReference type="GO" id="GO:1904680">
    <property type="term" value="F:peptide transmembrane transporter activity"/>
    <property type="evidence" value="ECO:0007669"/>
    <property type="project" value="InterPro"/>
</dbReference>
<sequence>MTSTTTTASTPRPDPSDPAGGDRGFFGHPRPLAHLFGVEMWERFSFYGMQGILAIYLYFSVADGGLGLDRGVAVSLVGAYGGGVYLSTVLGAWLADRVAGPERVLFGSAIVVMAGHVALALLPGAAGVGVGLVLVALGSGGIKANATSLVGALYAEGDPRRDAGFSLFYMGINAGALVGPLLTGLLQSRVGFHWGFGLAALGMALGLTQYAVGRRHLPASTAHVPNPLSASGRLVAVGVGLALVVVVAVAVLTGLLTASDLADVTAVVVVVAMLAFFVQILRSREITATERSRVWAFVPLMAANVVFWALYQQQFTVVAVYSDVRLDRDLLGWEMPISWVNSINPVFIIALAPLFAAAWTRLGPRQPSTPVKFGLGTVLMGVAFWLFLAVPGGEGAAPLPALAGILLVFTLAELLISPVGLSLATKLAPQRFATRMVALYFLSVSLGTTLAGSLGAYYDPEAETGYFAILGAAAVLAGLLVLVATKPIGRLMAGVR</sequence>
<dbReference type="Proteomes" id="UP001139485">
    <property type="component" value="Unassembled WGS sequence"/>
</dbReference>
<dbReference type="CDD" id="cd17346">
    <property type="entry name" value="MFS_DtpA_like"/>
    <property type="match status" value="1"/>
</dbReference>
<accession>A0A9X2IEG9</accession>
<feature type="transmembrane region" description="Helical" evidence="10">
    <location>
        <begin position="437"/>
        <end position="458"/>
    </location>
</feature>
<evidence type="ECO:0000313" key="12">
    <source>
        <dbReference type="EMBL" id="MCM0619344.1"/>
    </source>
</evidence>
<evidence type="ECO:0000256" key="2">
    <source>
        <dbReference type="ARBA" id="ARBA00005982"/>
    </source>
</evidence>
<feature type="transmembrane region" description="Helical" evidence="10">
    <location>
        <begin position="44"/>
        <end position="61"/>
    </location>
</feature>
<feature type="transmembrane region" description="Helical" evidence="10">
    <location>
        <begin position="192"/>
        <end position="213"/>
    </location>
</feature>
<gene>
    <name evidence="12" type="ORF">M8330_03410</name>
</gene>
<organism evidence="12 13">
    <name type="scientific">Nocardioides bruguierae</name>
    <dbReference type="NCBI Taxonomy" id="2945102"/>
    <lineage>
        <taxon>Bacteria</taxon>
        <taxon>Bacillati</taxon>
        <taxon>Actinomycetota</taxon>
        <taxon>Actinomycetes</taxon>
        <taxon>Propionibacteriales</taxon>
        <taxon>Nocardioidaceae</taxon>
        <taxon>Nocardioides</taxon>
    </lineage>
</organism>
<dbReference type="InterPro" id="IPR005279">
    <property type="entry name" value="Dipep/tripep_permease"/>
</dbReference>
<dbReference type="EMBL" id="JAMOIL010000002">
    <property type="protein sequence ID" value="MCM0619344.1"/>
    <property type="molecule type" value="Genomic_DNA"/>
</dbReference>
<dbReference type="InterPro" id="IPR036259">
    <property type="entry name" value="MFS_trans_sf"/>
</dbReference>
<dbReference type="PANTHER" id="PTHR23517:SF15">
    <property type="entry name" value="PROTON-DEPENDENT OLIGOPEPTIDE FAMILY TRANSPORT PROTEIN"/>
    <property type="match status" value="1"/>
</dbReference>
<dbReference type="InterPro" id="IPR020846">
    <property type="entry name" value="MFS_dom"/>
</dbReference>
<dbReference type="InterPro" id="IPR050171">
    <property type="entry name" value="MFS_Transporters"/>
</dbReference>
<dbReference type="NCBIfam" id="TIGR00924">
    <property type="entry name" value="yjdL_sub1_fam"/>
    <property type="match status" value="1"/>
</dbReference>
<keyword evidence="7 10" id="KW-0472">Membrane</keyword>
<evidence type="ECO:0000256" key="8">
    <source>
        <dbReference type="RuleBase" id="RU003755"/>
    </source>
</evidence>
<evidence type="ECO:0000256" key="6">
    <source>
        <dbReference type="ARBA" id="ARBA00022989"/>
    </source>
</evidence>
<dbReference type="InterPro" id="IPR018456">
    <property type="entry name" value="PTR2_symporter_CS"/>
</dbReference>
<feature type="transmembrane region" description="Helical" evidence="10">
    <location>
        <begin position="104"/>
        <end position="126"/>
    </location>
</feature>
<evidence type="ECO:0000313" key="13">
    <source>
        <dbReference type="Proteomes" id="UP001139485"/>
    </source>
</evidence>